<evidence type="ECO:0000313" key="3">
    <source>
        <dbReference type="Proteomes" id="UP000288859"/>
    </source>
</evidence>
<proteinExistence type="predicted"/>
<dbReference type="AlphaFoldDB" id="A0A438N7D7"/>
<dbReference type="PROSITE" id="PS51186">
    <property type="entry name" value="GNAT"/>
    <property type="match status" value="1"/>
</dbReference>
<evidence type="ECO:0000313" key="2">
    <source>
        <dbReference type="EMBL" id="RVX71547.1"/>
    </source>
</evidence>
<gene>
    <name evidence="2" type="ORF">B0A52_05119</name>
</gene>
<protein>
    <recommendedName>
        <fullName evidence="1">N-acetyltransferase domain-containing protein</fullName>
    </recommendedName>
</protein>
<dbReference type="EMBL" id="NAJM01000017">
    <property type="protein sequence ID" value="RVX71547.1"/>
    <property type="molecule type" value="Genomic_DNA"/>
</dbReference>
<dbReference type="PANTHER" id="PTHR47542">
    <property type="entry name" value="ACYL-COA N-ACYLTRANSFERASES (NAT) SUPERFAMILY PROTEIN"/>
    <property type="match status" value="1"/>
</dbReference>
<dbReference type="Gene3D" id="3.40.630.30">
    <property type="match status" value="1"/>
</dbReference>
<organism evidence="2 3">
    <name type="scientific">Exophiala mesophila</name>
    <name type="common">Black yeast-like fungus</name>
    <dbReference type="NCBI Taxonomy" id="212818"/>
    <lineage>
        <taxon>Eukaryota</taxon>
        <taxon>Fungi</taxon>
        <taxon>Dikarya</taxon>
        <taxon>Ascomycota</taxon>
        <taxon>Pezizomycotina</taxon>
        <taxon>Eurotiomycetes</taxon>
        <taxon>Chaetothyriomycetidae</taxon>
        <taxon>Chaetothyriales</taxon>
        <taxon>Herpotrichiellaceae</taxon>
        <taxon>Exophiala</taxon>
    </lineage>
</organism>
<dbReference type="SUPFAM" id="SSF55729">
    <property type="entry name" value="Acyl-CoA N-acyltransferases (Nat)"/>
    <property type="match status" value="1"/>
</dbReference>
<reference evidence="2 3" key="1">
    <citation type="submission" date="2017-03" db="EMBL/GenBank/DDBJ databases">
        <title>Genomes of endolithic fungi from Antarctica.</title>
        <authorList>
            <person name="Coleine C."/>
            <person name="Masonjones S."/>
            <person name="Stajich J.E."/>
        </authorList>
    </citation>
    <scope>NUCLEOTIDE SEQUENCE [LARGE SCALE GENOMIC DNA]</scope>
    <source>
        <strain evidence="2 3">CCFEE 6314</strain>
    </source>
</reference>
<dbReference type="OrthoDB" id="41532at2759"/>
<comment type="caution">
    <text evidence="2">The sequence shown here is derived from an EMBL/GenBank/DDBJ whole genome shotgun (WGS) entry which is preliminary data.</text>
</comment>
<dbReference type="InterPro" id="IPR016181">
    <property type="entry name" value="Acyl_CoA_acyltransferase"/>
</dbReference>
<accession>A0A438N7D7</accession>
<dbReference type="InterPro" id="IPR000182">
    <property type="entry name" value="GNAT_dom"/>
</dbReference>
<dbReference type="VEuPathDB" id="FungiDB:PV10_05977"/>
<evidence type="ECO:0000259" key="1">
    <source>
        <dbReference type="PROSITE" id="PS51186"/>
    </source>
</evidence>
<dbReference type="PANTHER" id="PTHR47542:SF2">
    <property type="entry name" value="ACYL-COA N-ACYLTRANSFERASES (NAT) SUPERFAMILY PROTEIN"/>
    <property type="match status" value="1"/>
</dbReference>
<dbReference type="GO" id="GO:0016747">
    <property type="term" value="F:acyltransferase activity, transferring groups other than amino-acyl groups"/>
    <property type="evidence" value="ECO:0007669"/>
    <property type="project" value="InterPro"/>
</dbReference>
<dbReference type="Pfam" id="PF00583">
    <property type="entry name" value="Acetyltransf_1"/>
    <property type="match status" value="1"/>
</dbReference>
<sequence>MDQFYFTDLRRLPKTQVPKVLTQIQQMERKIFPENELTPLDDKISKKPNTEILVVLSQSDGNESLIAYAIAVRCQRRLLLHKICVSASHRSNGLGTRLLKLVIERAHKTSCRTIDLWAHAENHHARRLYLGNGFQILQTVTNYYSHGNDGVKMSYLVPP</sequence>
<feature type="domain" description="N-acetyltransferase" evidence="1">
    <location>
        <begin position="7"/>
        <end position="158"/>
    </location>
</feature>
<name>A0A438N7D7_EXOME</name>
<dbReference type="Proteomes" id="UP000288859">
    <property type="component" value="Unassembled WGS sequence"/>
</dbReference>
<dbReference type="CDD" id="cd04301">
    <property type="entry name" value="NAT_SF"/>
    <property type="match status" value="1"/>
</dbReference>